<dbReference type="AlphaFoldDB" id="W0RAF5"/>
<name>W0RAF5_BIBTR</name>
<dbReference type="HOGENOM" id="CLU_3115016_0_0_6"/>
<accession>W0RAF5</accession>
<sequence length="50" mass="5643">MNLLNGKNPNSPQAAQTRIFSYKFKVVQAIFRGNSASFTIFTKSILQNFC</sequence>
<dbReference type="Proteomes" id="UP000019086">
    <property type="component" value="Chromosome"/>
</dbReference>
<proteinExistence type="predicted"/>
<gene>
    <name evidence="1" type="ORF">F544_11400</name>
</gene>
<dbReference type="EMBL" id="CP006956">
    <property type="protein sequence ID" value="AHG86368.1"/>
    <property type="molecule type" value="Genomic_DNA"/>
</dbReference>
<protein>
    <submittedName>
        <fullName evidence="1">Uncharacterized protein</fullName>
    </submittedName>
</protein>
<evidence type="ECO:0000313" key="2">
    <source>
        <dbReference type="Proteomes" id="UP000019086"/>
    </source>
</evidence>
<dbReference type="KEGG" id="btra:F544_11400"/>
<organism evidence="1 2">
    <name type="scientific">Bibersteinia trehalosi USDA-ARS-USMARC-190</name>
    <dbReference type="NCBI Taxonomy" id="1263832"/>
    <lineage>
        <taxon>Bacteria</taxon>
        <taxon>Pseudomonadati</taxon>
        <taxon>Pseudomonadota</taxon>
        <taxon>Gammaproteobacteria</taxon>
        <taxon>Pasteurellales</taxon>
        <taxon>Pasteurellaceae</taxon>
        <taxon>Bibersteinia</taxon>
    </lineage>
</organism>
<reference evidence="1 2" key="1">
    <citation type="submission" date="2013-12" db="EMBL/GenBank/DDBJ databases">
        <title>Annotation of the Bibersteinia trehalosi USDA-ARS-USMARC-190 complete genome.</title>
        <authorList>
            <person name="Harhay G.P."/>
            <person name="McVey S."/>
            <person name="Clawson M.L."/>
            <person name="Bono J."/>
            <person name="Heaton M.P."/>
            <person name="Chitko-Mckown C.G."/>
            <person name="Harhay D.M."/>
            <person name="Smith T.P.L."/>
        </authorList>
    </citation>
    <scope>NUCLEOTIDE SEQUENCE [LARGE SCALE GENOMIC DNA]</scope>
    <source>
        <strain evidence="1 2">USDA-ARS-USMARC-190</strain>
    </source>
</reference>
<evidence type="ECO:0000313" key="1">
    <source>
        <dbReference type="EMBL" id="AHG86368.1"/>
    </source>
</evidence>